<feature type="domain" description="HTH cro/C1-type" evidence="2">
    <location>
        <begin position="34"/>
        <end position="81"/>
    </location>
</feature>
<dbReference type="Gene3D" id="3.30.450.180">
    <property type="match status" value="1"/>
</dbReference>
<dbReference type="Gene3D" id="1.10.260.40">
    <property type="entry name" value="lambda repressor-like DNA-binding domains"/>
    <property type="match status" value="1"/>
</dbReference>
<dbReference type="PROSITE" id="PS50943">
    <property type="entry name" value="HTH_CROC1"/>
    <property type="match status" value="1"/>
</dbReference>
<dbReference type="PANTHER" id="PTHR35010:SF2">
    <property type="entry name" value="BLL4672 PROTEIN"/>
    <property type="match status" value="1"/>
</dbReference>
<evidence type="ECO:0000256" key="1">
    <source>
        <dbReference type="SAM" id="MobiDB-lite"/>
    </source>
</evidence>
<keyword evidence="4" id="KW-1185">Reference proteome</keyword>
<dbReference type="SUPFAM" id="SSF47413">
    <property type="entry name" value="lambda repressor-like DNA-binding domains"/>
    <property type="match status" value="1"/>
</dbReference>
<organism evidence="3 4">
    <name type="scientific">Streptomyces lycii</name>
    <dbReference type="NCBI Taxonomy" id="2654337"/>
    <lineage>
        <taxon>Bacteria</taxon>
        <taxon>Bacillati</taxon>
        <taxon>Actinomycetota</taxon>
        <taxon>Actinomycetes</taxon>
        <taxon>Kitasatosporales</taxon>
        <taxon>Streptomycetaceae</taxon>
        <taxon>Streptomyces</taxon>
    </lineage>
</organism>
<dbReference type="InterPro" id="IPR001387">
    <property type="entry name" value="Cro/C1-type_HTH"/>
</dbReference>
<evidence type="ECO:0000313" key="4">
    <source>
        <dbReference type="Proteomes" id="UP000621266"/>
    </source>
</evidence>
<evidence type="ECO:0000259" key="2">
    <source>
        <dbReference type="PROSITE" id="PS50943"/>
    </source>
</evidence>
<gene>
    <name evidence="3" type="ORF">GCU69_00340</name>
</gene>
<dbReference type="PANTHER" id="PTHR35010">
    <property type="entry name" value="BLL4672 PROTEIN-RELATED"/>
    <property type="match status" value="1"/>
</dbReference>
<sequence length="286" mass="31638">MDPSELGNYLQTRRSRVTPADVGLPPGPRRRVPGLRRDEVARLAGASVDYYTELERGRGAQPSEQMLAALAGALRLSQDERDHLFHLAGRSVPPAYGPDASPHPALLALLERLDGTPAMIITDLHETLAQNALGSALIGRAADGPGLHRSHLYRWFTHPPTRELHPPEDHDHHSRFFVADLRAAVGKRRGDSYAAGMVRELRKRSAEFAALWDTGDVEVRRTDRKRIVHPALGVLELDCQRVFSEDGRQRLMWFTAVPDTPAQAQLDLLPSVPHRGRAGAREGSRG</sequence>
<reference evidence="3 4" key="1">
    <citation type="submission" date="2019-10" db="EMBL/GenBank/DDBJ databases">
        <title>Streptomyces tenebrisbrunneis sp.nov., an endogenous actinomycete isolated from of Lycium ruthenicum.</title>
        <authorList>
            <person name="Ma L."/>
        </authorList>
    </citation>
    <scope>NUCLEOTIDE SEQUENCE [LARGE SCALE GENOMIC DNA]</scope>
    <source>
        <strain evidence="3 4">TRM 66187</strain>
    </source>
</reference>
<dbReference type="Pfam" id="PF17765">
    <property type="entry name" value="MLTR_LBD"/>
    <property type="match status" value="1"/>
</dbReference>
<dbReference type="InterPro" id="IPR041413">
    <property type="entry name" value="MLTR_LBD"/>
</dbReference>
<feature type="region of interest" description="Disordered" evidence="1">
    <location>
        <begin position="1"/>
        <end position="33"/>
    </location>
</feature>
<proteinExistence type="predicted"/>
<evidence type="ECO:0000313" key="3">
    <source>
        <dbReference type="EMBL" id="KAF4411097.1"/>
    </source>
</evidence>
<comment type="caution">
    <text evidence="3">The sequence shown here is derived from an EMBL/GenBank/DDBJ whole genome shotgun (WGS) entry which is preliminary data.</text>
</comment>
<dbReference type="InterPro" id="IPR010982">
    <property type="entry name" value="Lambda_DNA-bd_dom_sf"/>
</dbReference>
<dbReference type="SMART" id="SM00530">
    <property type="entry name" value="HTH_XRE"/>
    <property type="match status" value="1"/>
</dbReference>
<protein>
    <submittedName>
        <fullName evidence="3">Helix-turn-helix domain-containing protein</fullName>
    </submittedName>
</protein>
<dbReference type="EMBL" id="WHPN01000008">
    <property type="protein sequence ID" value="KAF4411097.1"/>
    <property type="molecule type" value="Genomic_DNA"/>
</dbReference>
<name>A0ABQ7FT53_9ACTN</name>
<dbReference type="Pfam" id="PF13560">
    <property type="entry name" value="HTH_31"/>
    <property type="match status" value="1"/>
</dbReference>
<dbReference type="RefSeq" id="WP_098754871.1">
    <property type="nucleotide sequence ID" value="NZ_WHPN01000008.1"/>
</dbReference>
<dbReference type="Proteomes" id="UP000621266">
    <property type="component" value="Unassembled WGS sequence"/>
</dbReference>
<accession>A0ABQ7FT53</accession>